<evidence type="ECO:0000313" key="1">
    <source>
        <dbReference type="EMBL" id="RCU42679.1"/>
    </source>
</evidence>
<sequence length="102" mass="11939">MNHLFADTTGEDPEEFYLSLKAKLEENHNFPEDYLYKFIFPNDNLKLTELYQIFDRIKYTISTRESKNGKYISASMLAFVLDADQVIELYKKVSAIEGVIML</sequence>
<reference evidence="1 2" key="1">
    <citation type="submission" date="2018-07" db="EMBL/GenBank/DDBJ databases">
        <title>Chryseobacterium lacus sp. nov., isolated from lake water.</title>
        <authorList>
            <person name="Li C.-M."/>
        </authorList>
    </citation>
    <scope>NUCLEOTIDE SEQUENCE [LARGE SCALE GENOMIC DNA]</scope>
    <source>
        <strain evidence="1 2">YLOS41</strain>
    </source>
</reference>
<keyword evidence="2" id="KW-1185">Reference proteome</keyword>
<dbReference type="SUPFAM" id="SSF117991">
    <property type="entry name" value="YbeD/HP0495-like"/>
    <property type="match status" value="1"/>
</dbReference>
<dbReference type="Pfam" id="PF04359">
    <property type="entry name" value="DUF493"/>
    <property type="match status" value="1"/>
</dbReference>
<accession>A0A368N0A8</accession>
<evidence type="ECO:0000313" key="2">
    <source>
        <dbReference type="Proteomes" id="UP000252172"/>
    </source>
</evidence>
<dbReference type="Gene3D" id="3.30.70.260">
    <property type="match status" value="1"/>
</dbReference>
<dbReference type="Proteomes" id="UP000252172">
    <property type="component" value="Unassembled WGS sequence"/>
</dbReference>
<proteinExistence type="predicted"/>
<organism evidence="1 2">
    <name type="scientific">Chryseobacterium lacus</name>
    <dbReference type="NCBI Taxonomy" id="2058346"/>
    <lineage>
        <taxon>Bacteria</taxon>
        <taxon>Pseudomonadati</taxon>
        <taxon>Bacteroidota</taxon>
        <taxon>Flavobacteriia</taxon>
        <taxon>Flavobacteriales</taxon>
        <taxon>Weeksellaceae</taxon>
        <taxon>Chryseobacterium group</taxon>
        <taxon>Chryseobacterium</taxon>
    </lineage>
</organism>
<dbReference type="InterPro" id="IPR007454">
    <property type="entry name" value="UPF0250_YbeD-like"/>
</dbReference>
<protein>
    <submittedName>
        <fullName evidence="1">DUF493 domain-containing protein</fullName>
    </submittedName>
</protein>
<dbReference type="RefSeq" id="WP_114303891.1">
    <property type="nucleotide sequence ID" value="NZ_QPIE01000005.1"/>
</dbReference>
<dbReference type="InterPro" id="IPR027471">
    <property type="entry name" value="YbeD-like_sf"/>
</dbReference>
<gene>
    <name evidence="1" type="ORF">DQ356_07620</name>
</gene>
<comment type="caution">
    <text evidence="1">The sequence shown here is derived from an EMBL/GenBank/DDBJ whole genome shotgun (WGS) entry which is preliminary data.</text>
</comment>
<dbReference type="AlphaFoldDB" id="A0A368N0A8"/>
<name>A0A368N0A8_9FLAO</name>
<dbReference type="EMBL" id="QPIE01000005">
    <property type="protein sequence ID" value="RCU42679.1"/>
    <property type="molecule type" value="Genomic_DNA"/>
</dbReference>
<dbReference type="OrthoDB" id="5616097at2"/>